<keyword evidence="6 10" id="KW-1133">Transmembrane helix</keyword>
<feature type="transmembrane region" description="Helical" evidence="10">
    <location>
        <begin position="232"/>
        <end position="253"/>
    </location>
</feature>
<dbReference type="Pfam" id="PF01151">
    <property type="entry name" value="ELO"/>
    <property type="match status" value="1"/>
</dbReference>
<accession>A0A6F9DCM1</accession>
<feature type="transmembrane region" description="Helical" evidence="10">
    <location>
        <begin position="27"/>
        <end position="49"/>
    </location>
</feature>
<keyword evidence="9 10" id="KW-0275">Fatty acid biosynthesis</keyword>
<keyword evidence="8 10" id="KW-0472">Membrane</keyword>
<evidence type="ECO:0000256" key="10">
    <source>
        <dbReference type="RuleBase" id="RU361115"/>
    </source>
</evidence>
<keyword evidence="2 10" id="KW-0444">Lipid biosynthesis</keyword>
<feature type="transmembrane region" description="Helical" evidence="10">
    <location>
        <begin position="61"/>
        <end position="80"/>
    </location>
</feature>
<dbReference type="EC" id="2.3.1.199" evidence="10"/>
<feature type="transmembrane region" description="Helical" evidence="10">
    <location>
        <begin position="146"/>
        <end position="163"/>
    </location>
</feature>
<dbReference type="InterPro" id="IPR030457">
    <property type="entry name" value="ELO_CS"/>
</dbReference>
<dbReference type="GO" id="GO:0030148">
    <property type="term" value="P:sphingolipid biosynthetic process"/>
    <property type="evidence" value="ECO:0007669"/>
    <property type="project" value="TreeGrafter"/>
</dbReference>
<dbReference type="PROSITE" id="PS01188">
    <property type="entry name" value="ELO"/>
    <property type="match status" value="1"/>
</dbReference>
<keyword evidence="4 10" id="KW-0812">Transmembrane</keyword>
<dbReference type="GO" id="GO:0005789">
    <property type="term" value="C:endoplasmic reticulum membrane"/>
    <property type="evidence" value="ECO:0007669"/>
    <property type="project" value="TreeGrafter"/>
</dbReference>
<feature type="transmembrane region" description="Helical" evidence="10">
    <location>
        <begin position="169"/>
        <end position="192"/>
    </location>
</feature>
<dbReference type="PANTHER" id="PTHR11157:SF12">
    <property type="entry name" value="ELONGATION OF VERY LONG CHAIN FATTY ACIDS PROTEIN 4"/>
    <property type="match status" value="1"/>
</dbReference>
<comment type="catalytic activity">
    <reaction evidence="10">
        <text>a very-long-chain acyl-CoA + malonyl-CoA + H(+) = a very-long-chain 3-oxoacyl-CoA + CO2 + CoA</text>
        <dbReference type="Rhea" id="RHEA:32727"/>
        <dbReference type="ChEBI" id="CHEBI:15378"/>
        <dbReference type="ChEBI" id="CHEBI:16526"/>
        <dbReference type="ChEBI" id="CHEBI:57287"/>
        <dbReference type="ChEBI" id="CHEBI:57384"/>
        <dbReference type="ChEBI" id="CHEBI:90725"/>
        <dbReference type="ChEBI" id="CHEBI:90736"/>
        <dbReference type="EC" id="2.3.1.199"/>
    </reaction>
</comment>
<dbReference type="GO" id="GO:0034626">
    <property type="term" value="P:fatty acid elongation, polyunsaturated fatty acid"/>
    <property type="evidence" value="ECO:0007669"/>
    <property type="project" value="TreeGrafter"/>
</dbReference>
<dbReference type="AlphaFoldDB" id="A0A6F9DCM1"/>
<dbReference type="GO" id="GO:0034625">
    <property type="term" value="P:fatty acid elongation, monounsaturated fatty acid"/>
    <property type="evidence" value="ECO:0007669"/>
    <property type="project" value="TreeGrafter"/>
</dbReference>
<evidence type="ECO:0000256" key="5">
    <source>
        <dbReference type="ARBA" id="ARBA00022832"/>
    </source>
</evidence>
<keyword evidence="3 10" id="KW-0808">Transferase</keyword>
<evidence type="ECO:0000256" key="6">
    <source>
        <dbReference type="ARBA" id="ARBA00022989"/>
    </source>
</evidence>
<evidence type="ECO:0000256" key="8">
    <source>
        <dbReference type="ARBA" id="ARBA00023136"/>
    </source>
</evidence>
<dbReference type="GO" id="GO:0019367">
    <property type="term" value="P:fatty acid elongation, saturated fatty acid"/>
    <property type="evidence" value="ECO:0007669"/>
    <property type="project" value="TreeGrafter"/>
</dbReference>
<dbReference type="PANTHER" id="PTHR11157">
    <property type="entry name" value="FATTY ACID ACYL TRANSFERASE-RELATED"/>
    <property type="match status" value="1"/>
</dbReference>
<evidence type="ECO:0000313" key="12">
    <source>
        <dbReference type="EMBL" id="CAB3242222.1"/>
    </source>
</evidence>
<comment type="similarity">
    <text evidence="10">Belongs to the ELO family.</text>
</comment>
<evidence type="ECO:0000256" key="9">
    <source>
        <dbReference type="ARBA" id="ARBA00023160"/>
    </source>
</evidence>
<evidence type="ECO:0000256" key="1">
    <source>
        <dbReference type="ARBA" id="ARBA00004141"/>
    </source>
</evidence>
<dbReference type="GO" id="GO:0009922">
    <property type="term" value="F:fatty acid elongase activity"/>
    <property type="evidence" value="ECO:0007669"/>
    <property type="project" value="UniProtKB-EC"/>
</dbReference>
<keyword evidence="7 10" id="KW-0443">Lipid metabolism</keyword>
<evidence type="ECO:0000256" key="7">
    <source>
        <dbReference type="ARBA" id="ARBA00023098"/>
    </source>
</evidence>
<evidence type="ECO:0000256" key="4">
    <source>
        <dbReference type="ARBA" id="ARBA00022692"/>
    </source>
</evidence>
<name>A0A6F9DCM1_9ASCI</name>
<feature type="transmembrane region" description="Helical" evidence="10">
    <location>
        <begin position="115"/>
        <end position="134"/>
    </location>
</feature>
<feature type="region of interest" description="Disordered" evidence="11">
    <location>
        <begin position="291"/>
        <end position="314"/>
    </location>
</feature>
<dbReference type="GO" id="GO:0042761">
    <property type="term" value="P:very long-chain fatty acid biosynthetic process"/>
    <property type="evidence" value="ECO:0007669"/>
    <property type="project" value="TreeGrafter"/>
</dbReference>
<evidence type="ECO:0000256" key="11">
    <source>
        <dbReference type="SAM" id="MobiDB-lite"/>
    </source>
</evidence>
<dbReference type="EMBL" id="LR784831">
    <property type="protein sequence ID" value="CAB3242222.1"/>
    <property type="molecule type" value="mRNA"/>
</dbReference>
<comment type="subcellular location">
    <subcellularLocation>
        <location evidence="1">Membrane</location>
        <topology evidence="1">Multi-pass membrane protein</topology>
    </subcellularLocation>
</comment>
<proteinExistence type="evidence at transcript level"/>
<keyword evidence="5 10" id="KW-0276">Fatty acid metabolism</keyword>
<dbReference type="InterPro" id="IPR002076">
    <property type="entry name" value="ELO_fam"/>
</dbReference>
<evidence type="ECO:0000256" key="3">
    <source>
        <dbReference type="ARBA" id="ARBA00022679"/>
    </source>
</evidence>
<protein>
    <recommendedName>
        <fullName evidence="10">Elongation of very long chain fatty acids protein</fullName>
        <ecNumber evidence="10">2.3.1.199</ecNumber>
    </recommendedName>
    <alternativeName>
        <fullName evidence="10">Very-long-chain 3-oxoacyl-CoA synthase</fullName>
    </alternativeName>
</protein>
<gene>
    <name evidence="12" type="primary">Elovl4-004</name>
</gene>
<sequence length="314" mass="36707">MDLYLEWIKFYEWTLEFADPRVADWPLIYSPFPTIAIVALYFLVIFYIGPKFMKNRSPVDFGLFLPAYNFALVALNYYIVQQALTGSYNAGYSYVCTPLRKDSYDPNEMKVANAIWWYYCSKIIELLDTVLFVLRKNTRQLTFLHVYHHSTMPLLWWIGAKWVPGGQSFVGVMLNSSVHVVMYSYYGLAALGPKVQKYLWWKRYITMLQLSQFCVAIYHTSMSLYVKCPSPVWMHWALIAYAISLIVLFGNFYMKAYIKRSKKPDMKKSNELKVNGDSRKLSWSNIVEQEMENDESSLRKRTKNGKVISNGNTP</sequence>
<feature type="transmembrane region" description="Helical" evidence="10">
    <location>
        <begin position="204"/>
        <end position="226"/>
    </location>
</feature>
<evidence type="ECO:0000256" key="2">
    <source>
        <dbReference type="ARBA" id="ARBA00022516"/>
    </source>
</evidence>
<organism evidence="12">
    <name type="scientific">Phallusia mammillata</name>
    <dbReference type="NCBI Taxonomy" id="59560"/>
    <lineage>
        <taxon>Eukaryota</taxon>
        <taxon>Metazoa</taxon>
        <taxon>Chordata</taxon>
        <taxon>Tunicata</taxon>
        <taxon>Ascidiacea</taxon>
        <taxon>Phlebobranchia</taxon>
        <taxon>Ascidiidae</taxon>
        <taxon>Phallusia</taxon>
    </lineage>
</organism>
<reference evidence="12" key="1">
    <citation type="submission" date="2020-04" db="EMBL/GenBank/DDBJ databases">
        <authorList>
            <person name="Neveu A P."/>
        </authorList>
    </citation>
    <scope>NUCLEOTIDE SEQUENCE</scope>
    <source>
        <tissue evidence="12">Whole embryo</tissue>
    </source>
</reference>